<dbReference type="Proteomes" id="UP000037460">
    <property type="component" value="Unassembled WGS sequence"/>
</dbReference>
<keyword evidence="2" id="KW-1185">Reference proteome</keyword>
<dbReference type="OrthoDB" id="269227at2759"/>
<evidence type="ECO:0000313" key="2">
    <source>
        <dbReference type="Proteomes" id="UP000037460"/>
    </source>
</evidence>
<protein>
    <submittedName>
        <fullName evidence="1">Had family ia</fullName>
    </submittedName>
</protein>
<dbReference type="InterPro" id="IPR006439">
    <property type="entry name" value="HAD-SF_hydro_IA"/>
</dbReference>
<dbReference type="PANTHER" id="PTHR43434">
    <property type="entry name" value="PHOSPHOGLYCOLATE PHOSPHATASE"/>
    <property type="match status" value="1"/>
</dbReference>
<gene>
    <name evidence="1" type="ORF">Ctob_000919</name>
</gene>
<dbReference type="InterPro" id="IPR023198">
    <property type="entry name" value="PGP-like_dom2"/>
</dbReference>
<dbReference type="NCBIfam" id="TIGR01549">
    <property type="entry name" value="HAD-SF-IA-v1"/>
    <property type="match status" value="1"/>
</dbReference>
<dbReference type="EMBL" id="JWZX01003405">
    <property type="protein sequence ID" value="KOO20883.1"/>
    <property type="molecule type" value="Genomic_DNA"/>
</dbReference>
<dbReference type="InterPro" id="IPR050155">
    <property type="entry name" value="HAD-like_hydrolase_sf"/>
</dbReference>
<evidence type="ECO:0000313" key="1">
    <source>
        <dbReference type="EMBL" id="KOO20883.1"/>
    </source>
</evidence>
<proteinExistence type="predicted"/>
<organism evidence="1 2">
    <name type="scientific">Chrysochromulina tobinii</name>
    <dbReference type="NCBI Taxonomy" id="1460289"/>
    <lineage>
        <taxon>Eukaryota</taxon>
        <taxon>Haptista</taxon>
        <taxon>Haptophyta</taxon>
        <taxon>Prymnesiophyceae</taxon>
        <taxon>Prymnesiales</taxon>
        <taxon>Chrysochromulinaceae</taxon>
        <taxon>Chrysochromulina</taxon>
    </lineage>
</organism>
<dbReference type="InterPro" id="IPR023214">
    <property type="entry name" value="HAD_sf"/>
</dbReference>
<accession>A0A0M0J3Q7</accession>
<dbReference type="Gene3D" id="3.40.50.1000">
    <property type="entry name" value="HAD superfamily/HAD-like"/>
    <property type="match status" value="1"/>
</dbReference>
<dbReference type="InterPro" id="IPR036412">
    <property type="entry name" value="HAD-like_sf"/>
</dbReference>
<dbReference type="Pfam" id="PF00702">
    <property type="entry name" value="Hydrolase"/>
    <property type="match status" value="1"/>
</dbReference>
<dbReference type="SUPFAM" id="SSF56784">
    <property type="entry name" value="HAD-like"/>
    <property type="match status" value="1"/>
</dbReference>
<comment type="caution">
    <text evidence="1">The sequence shown here is derived from an EMBL/GenBank/DDBJ whole genome shotgun (WGS) entry which is preliminary data.</text>
</comment>
<dbReference type="PANTHER" id="PTHR43434:SF1">
    <property type="entry name" value="PHOSPHOGLYCOLATE PHOSPHATASE"/>
    <property type="match status" value="1"/>
</dbReference>
<dbReference type="SFLD" id="SFLDG01129">
    <property type="entry name" value="C1.5:_HAD__Beta-PGM__Phosphata"/>
    <property type="match status" value="1"/>
</dbReference>
<dbReference type="SFLD" id="SFLDS00003">
    <property type="entry name" value="Haloacid_Dehalogenase"/>
    <property type="match status" value="1"/>
</dbReference>
<dbReference type="GO" id="GO:0006281">
    <property type="term" value="P:DNA repair"/>
    <property type="evidence" value="ECO:0007669"/>
    <property type="project" value="TreeGrafter"/>
</dbReference>
<dbReference type="GO" id="GO:0008967">
    <property type="term" value="F:phosphoglycolate phosphatase activity"/>
    <property type="evidence" value="ECO:0007669"/>
    <property type="project" value="TreeGrafter"/>
</dbReference>
<reference evidence="2" key="1">
    <citation type="journal article" date="2015" name="PLoS Genet.">
        <title>Genome Sequence and Transcriptome Analyses of Chrysochromulina tobin: Metabolic Tools for Enhanced Algal Fitness in the Prominent Order Prymnesiales (Haptophyceae).</title>
        <authorList>
            <person name="Hovde B.T."/>
            <person name="Deodato C.R."/>
            <person name="Hunsperger H.M."/>
            <person name="Ryken S.A."/>
            <person name="Yost W."/>
            <person name="Jha R.K."/>
            <person name="Patterson J."/>
            <person name="Monnat R.J. Jr."/>
            <person name="Barlow S.B."/>
            <person name="Starkenburg S.R."/>
            <person name="Cattolico R.A."/>
        </authorList>
    </citation>
    <scope>NUCLEOTIDE SEQUENCE</scope>
    <source>
        <strain evidence="2">CCMP291</strain>
    </source>
</reference>
<dbReference type="AlphaFoldDB" id="A0A0M0J3Q7"/>
<sequence>MVGWLYPCGADCDIAVVVFDKDGTLLDFNATWLPAFREAAERVALEAGEKDLAPALLKAGGWLEEAEGPRITPDGLFHHATNLEIAQAWIDTQPIVANHFANDVTALMTLLESTLKECTVRDAAPLGPAEDVLRELRAAGLHLAVVTNDSEAIARAQLARLGWTDYFGSIIGFDSGFGGKPGGGGIRAAIEAAGLKPQQAIMVGDSESDLVAGQVAGCAFTVAIHPDAKPLPIGLATAACRMPSIAGLPEALATAGHRALRASRRAPDEVAQTPWPSEAVELPTPAECMQAQMEAKAAVAAAAAVDKAVVALVDGMREP</sequence>
<dbReference type="Gene3D" id="1.10.150.240">
    <property type="entry name" value="Putative phosphatase, domain 2"/>
    <property type="match status" value="1"/>
</dbReference>
<name>A0A0M0J3Q7_9EUKA</name>